<protein>
    <recommendedName>
        <fullName evidence="5">Reverse transcriptase domain-containing protein</fullName>
    </recommendedName>
</protein>
<evidence type="ECO:0000259" key="2">
    <source>
        <dbReference type="Pfam" id="PF01348"/>
    </source>
</evidence>
<dbReference type="RefSeq" id="WP_113659386.1">
    <property type="nucleotide sequence ID" value="NZ_KZ845668.1"/>
</dbReference>
<feature type="domain" description="Domain X" evidence="2">
    <location>
        <begin position="283"/>
        <end position="401"/>
    </location>
</feature>
<dbReference type="Proteomes" id="UP000251213">
    <property type="component" value="Unassembled WGS sequence"/>
</dbReference>
<evidence type="ECO:0000259" key="1">
    <source>
        <dbReference type="Pfam" id="PF00078"/>
    </source>
</evidence>
<accession>A0A364K3J0</accession>
<gene>
    <name evidence="3" type="ORF">DL897_11990</name>
</gene>
<dbReference type="GO" id="GO:0006397">
    <property type="term" value="P:mRNA processing"/>
    <property type="evidence" value="ECO:0007669"/>
    <property type="project" value="InterPro"/>
</dbReference>
<dbReference type="PANTHER" id="PTHR34047">
    <property type="entry name" value="NUCLEAR INTRON MATURASE 1, MITOCHONDRIAL-RELATED"/>
    <property type="match status" value="1"/>
</dbReference>
<reference evidence="3 4" key="1">
    <citation type="submission" date="2018-06" db="EMBL/GenBank/DDBJ databases">
        <title>Thermoflavimicrobium daqus sp. nov., a thermophilic microbe isolated from Moutai-flavour Daqu.</title>
        <authorList>
            <person name="Wang X."/>
            <person name="Zhou H."/>
        </authorList>
    </citation>
    <scope>NUCLEOTIDE SEQUENCE [LARGE SCALE GENOMIC DNA]</scope>
    <source>
        <strain evidence="3 4">FBKL4.011</strain>
    </source>
</reference>
<evidence type="ECO:0000313" key="4">
    <source>
        <dbReference type="Proteomes" id="UP000251213"/>
    </source>
</evidence>
<dbReference type="CDD" id="cd01651">
    <property type="entry name" value="RT_G2_intron"/>
    <property type="match status" value="1"/>
</dbReference>
<sequence>MQKAKVILSLLGQKSSKNANFIFQRVYRNLFQPSFYQLAQQDCSRKLKMEVIEEIIDQLRYERYYPEPLSLEQNKGCHTDQLVQKVLCLLIEAIYQPVFIEAAIGCRKEVPIEEVLYQLNQFAPESNWVIKGKIKNLFAQISHPILLQLLYRKIADGRFIELVHRFLQAGYLKPDFVNKGSLGELSRLLAHIYLHPFDQWMNHYVQNIMIQEKVEYIRYHDEFLVWITGTKKTAIQIKQQMLQFLEQQLELTLDLNTSKTAFIHDEKVEFLGYHIVKSTNRKLLFLIPHEIIQSKLHPFMKNGQPIHFSAWLHFPVSEIIRRYHTEISGLYSYYCYADDVSKKLGKFRYYHFQSLLKTIANKEKCSVKKVLKKYGLIVSATGKQTIGAKYHTVNGKEKIMIYFPQQIKRRSIDPLARKPL</sequence>
<dbReference type="InterPro" id="IPR000477">
    <property type="entry name" value="RT_dom"/>
</dbReference>
<dbReference type="InterPro" id="IPR024937">
    <property type="entry name" value="Domain_X"/>
</dbReference>
<evidence type="ECO:0000313" key="3">
    <source>
        <dbReference type="EMBL" id="RAL23402.1"/>
    </source>
</evidence>
<dbReference type="InterPro" id="IPR051083">
    <property type="entry name" value="GrpII_Intron_Splice-Mob/Def"/>
</dbReference>
<feature type="domain" description="Reverse transcriptase" evidence="1">
    <location>
        <begin position="83"/>
        <end position="275"/>
    </location>
</feature>
<keyword evidence="4" id="KW-1185">Reference proteome</keyword>
<dbReference type="PANTHER" id="PTHR34047:SF8">
    <property type="entry name" value="PROTEIN YKFC"/>
    <property type="match status" value="1"/>
</dbReference>
<dbReference type="Pfam" id="PF01348">
    <property type="entry name" value="Intron_maturas2"/>
    <property type="match status" value="1"/>
</dbReference>
<proteinExistence type="predicted"/>
<dbReference type="EMBL" id="QJKK01000006">
    <property type="protein sequence ID" value="RAL23402.1"/>
    <property type="molecule type" value="Genomic_DNA"/>
</dbReference>
<reference evidence="3 4" key="2">
    <citation type="submission" date="2018-06" db="EMBL/GenBank/DDBJ databases">
        <authorList>
            <person name="Zhirakovskaya E."/>
        </authorList>
    </citation>
    <scope>NUCLEOTIDE SEQUENCE [LARGE SCALE GENOMIC DNA]</scope>
    <source>
        <strain evidence="3 4">FBKL4.011</strain>
    </source>
</reference>
<dbReference type="OrthoDB" id="9793236at2"/>
<evidence type="ECO:0008006" key="5">
    <source>
        <dbReference type="Google" id="ProtNLM"/>
    </source>
</evidence>
<comment type="caution">
    <text evidence="3">The sequence shown here is derived from an EMBL/GenBank/DDBJ whole genome shotgun (WGS) entry which is preliminary data.</text>
</comment>
<dbReference type="Pfam" id="PF00078">
    <property type="entry name" value="RVT_1"/>
    <property type="match status" value="1"/>
</dbReference>
<name>A0A364K3J0_9BACL</name>
<organism evidence="3 4">
    <name type="scientific">Thermoflavimicrobium daqui</name>
    <dbReference type="NCBI Taxonomy" id="2137476"/>
    <lineage>
        <taxon>Bacteria</taxon>
        <taxon>Bacillati</taxon>
        <taxon>Bacillota</taxon>
        <taxon>Bacilli</taxon>
        <taxon>Bacillales</taxon>
        <taxon>Thermoactinomycetaceae</taxon>
        <taxon>Thermoflavimicrobium</taxon>
    </lineage>
</organism>
<dbReference type="SUPFAM" id="SSF56672">
    <property type="entry name" value="DNA/RNA polymerases"/>
    <property type="match status" value="1"/>
</dbReference>
<dbReference type="InterPro" id="IPR043502">
    <property type="entry name" value="DNA/RNA_pol_sf"/>
</dbReference>
<dbReference type="AlphaFoldDB" id="A0A364K3J0"/>